<name>A0A226CZY9_FOLCA</name>
<dbReference type="PRINTS" id="PR00682">
    <property type="entry name" value="IPNSYNTHASE"/>
</dbReference>
<dbReference type="InterPro" id="IPR027443">
    <property type="entry name" value="IPNS-like_sf"/>
</dbReference>
<keyword evidence="8" id="KW-1185">Reference proteome</keyword>
<feature type="domain" description="Fe2OG dioxygenase" evidence="6">
    <location>
        <begin position="176"/>
        <end position="279"/>
    </location>
</feature>
<reference evidence="7 8" key="1">
    <citation type="submission" date="2015-12" db="EMBL/GenBank/DDBJ databases">
        <title>The genome of Folsomia candida.</title>
        <authorList>
            <person name="Faddeeva A."/>
            <person name="Derks M.F."/>
            <person name="Anvar Y."/>
            <person name="Smit S."/>
            <person name="Van Straalen N."/>
            <person name="Roelofs D."/>
        </authorList>
    </citation>
    <scope>NUCLEOTIDE SEQUENCE [LARGE SCALE GENOMIC DNA]</scope>
    <source>
        <strain evidence="7 8">VU population</strain>
        <tissue evidence="7">Whole body</tissue>
    </source>
</reference>
<dbReference type="Pfam" id="PF14226">
    <property type="entry name" value="DIOX_N"/>
    <property type="match status" value="1"/>
</dbReference>
<dbReference type="PANTHER" id="PTHR10209:SF881">
    <property type="entry name" value="FI07970P-RELATED"/>
    <property type="match status" value="1"/>
</dbReference>
<evidence type="ECO:0000256" key="2">
    <source>
        <dbReference type="ARBA" id="ARBA00022723"/>
    </source>
</evidence>
<dbReference type="SUPFAM" id="SSF51197">
    <property type="entry name" value="Clavaminate synthase-like"/>
    <property type="match status" value="1"/>
</dbReference>
<keyword evidence="4 5" id="KW-0408">Iron</keyword>
<dbReference type="InterPro" id="IPR005123">
    <property type="entry name" value="Oxoglu/Fe-dep_dioxygenase_dom"/>
</dbReference>
<comment type="similarity">
    <text evidence="1 5">Belongs to the iron/ascorbate-dependent oxidoreductase family.</text>
</comment>
<evidence type="ECO:0000259" key="6">
    <source>
        <dbReference type="PROSITE" id="PS51471"/>
    </source>
</evidence>
<organism evidence="7 8">
    <name type="scientific">Folsomia candida</name>
    <name type="common">Springtail</name>
    <dbReference type="NCBI Taxonomy" id="158441"/>
    <lineage>
        <taxon>Eukaryota</taxon>
        <taxon>Metazoa</taxon>
        <taxon>Ecdysozoa</taxon>
        <taxon>Arthropoda</taxon>
        <taxon>Hexapoda</taxon>
        <taxon>Collembola</taxon>
        <taxon>Entomobryomorpha</taxon>
        <taxon>Isotomoidea</taxon>
        <taxon>Isotomidae</taxon>
        <taxon>Proisotominae</taxon>
        <taxon>Folsomia</taxon>
    </lineage>
</organism>
<dbReference type="AlphaFoldDB" id="A0A226CZY9"/>
<comment type="caution">
    <text evidence="7">The sequence shown here is derived from an EMBL/GenBank/DDBJ whole genome shotgun (WGS) entry which is preliminary data.</text>
</comment>
<proteinExistence type="inferred from homology"/>
<keyword evidence="3 5" id="KW-0560">Oxidoreductase</keyword>
<dbReference type="InterPro" id="IPR026992">
    <property type="entry name" value="DIOX_N"/>
</dbReference>
<dbReference type="InterPro" id="IPR044861">
    <property type="entry name" value="IPNS-like_FE2OG_OXY"/>
</dbReference>
<evidence type="ECO:0000313" key="7">
    <source>
        <dbReference type="EMBL" id="OXA37971.1"/>
    </source>
</evidence>
<evidence type="ECO:0000313" key="8">
    <source>
        <dbReference type="Proteomes" id="UP000198287"/>
    </source>
</evidence>
<sequence length="336" mass="37770">MPAEMDQIPVIDISPLVLDGIKKMAAAQQIGEACRSYGFFYIKGHGVDEVLQNQLENGSKKFFSLPLETKMKIHMSLGGRAWRGYFAFGEELTGGMADQKEGLYFGQELPIDDPLVKAQVPLQGPNLFPDDDLPSFRQVIVDYQKAMTSVGQTLMLGIAISLGLPEDYFYLRYTREPTALFQIMNYPPAKDPSDFKWAISEHTDYGILTVLKQDNAGGLEIKRPSGEWIKAPPIPGTFVCNIGDMLDRMTGGVFKSTLHRVRSPLTNVPRLSFPFFFDPNFFADVQPIAGITLQPDDKDQRWDKESIHKLSGVYGDYLVKKVSRVFPLLKTQVLEY</sequence>
<evidence type="ECO:0000256" key="3">
    <source>
        <dbReference type="ARBA" id="ARBA00023002"/>
    </source>
</evidence>
<dbReference type="GO" id="GO:0016491">
    <property type="term" value="F:oxidoreductase activity"/>
    <property type="evidence" value="ECO:0007669"/>
    <property type="project" value="UniProtKB-KW"/>
</dbReference>
<dbReference type="PROSITE" id="PS51471">
    <property type="entry name" value="FE2OG_OXY"/>
    <property type="match status" value="1"/>
</dbReference>
<gene>
    <name evidence="7" type="ORF">Fcan01_27262</name>
</gene>
<dbReference type="Pfam" id="PF03171">
    <property type="entry name" value="2OG-FeII_Oxy"/>
    <property type="match status" value="1"/>
</dbReference>
<keyword evidence="2 5" id="KW-0479">Metal-binding</keyword>
<evidence type="ECO:0000256" key="4">
    <source>
        <dbReference type="ARBA" id="ARBA00023004"/>
    </source>
</evidence>
<dbReference type="EMBL" id="LNIX01000050">
    <property type="protein sequence ID" value="OXA37971.1"/>
    <property type="molecule type" value="Genomic_DNA"/>
</dbReference>
<accession>A0A226CZY9</accession>
<dbReference type="OMA" id="ARETGFF"/>
<dbReference type="GO" id="GO:0046872">
    <property type="term" value="F:metal ion binding"/>
    <property type="evidence" value="ECO:0007669"/>
    <property type="project" value="UniProtKB-KW"/>
</dbReference>
<dbReference type="Proteomes" id="UP000198287">
    <property type="component" value="Unassembled WGS sequence"/>
</dbReference>
<evidence type="ECO:0000256" key="5">
    <source>
        <dbReference type="RuleBase" id="RU003682"/>
    </source>
</evidence>
<evidence type="ECO:0000256" key="1">
    <source>
        <dbReference type="ARBA" id="ARBA00008056"/>
    </source>
</evidence>
<dbReference type="PANTHER" id="PTHR10209">
    <property type="entry name" value="OXIDOREDUCTASE, 2OG-FE II OXYGENASE FAMILY PROTEIN"/>
    <property type="match status" value="1"/>
</dbReference>
<dbReference type="OrthoDB" id="288590at2759"/>
<dbReference type="Gene3D" id="2.60.120.330">
    <property type="entry name" value="B-lactam Antibiotic, Isopenicillin N Synthase, Chain"/>
    <property type="match status" value="1"/>
</dbReference>
<protein>
    <submittedName>
        <fullName evidence="7">1-aminocyclopropane-1-carboxylate oxidase</fullName>
    </submittedName>
</protein>